<proteinExistence type="inferred from homology"/>
<evidence type="ECO:0000313" key="9">
    <source>
        <dbReference type="Proteomes" id="UP001496674"/>
    </source>
</evidence>
<dbReference type="Pfam" id="PF18962">
    <property type="entry name" value="Por_Secre_tail"/>
    <property type="match status" value="1"/>
</dbReference>
<dbReference type="Pfam" id="PF01640">
    <property type="entry name" value="Peptidase_C10"/>
    <property type="match status" value="1"/>
</dbReference>
<keyword evidence="4" id="KW-0378">Hydrolase</keyword>
<dbReference type="Gene3D" id="3.90.70.50">
    <property type="entry name" value="Peptidase C10, streptopain"/>
    <property type="match status" value="1"/>
</dbReference>
<dbReference type="InterPro" id="IPR026444">
    <property type="entry name" value="Secre_tail"/>
</dbReference>
<accession>A0ABN6Z8T7</accession>
<dbReference type="NCBIfam" id="TIGR04183">
    <property type="entry name" value="Por_Secre_tail"/>
    <property type="match status" value="1"/>
</dbReference>
<keyword evidence="3" id="KW-0732">Signal</keyword>
<dbReference type="EMBL" id="AP028055">
    <property type="protein sequence ID" value="BEG98529.1"/>
    <property type="molecule type" value="Genomic_DNA"/>
</dbReference>
<protein>
    <recommendedName>
        <fullName evidence="10">T9SS type A sorting domain-containing protein</fullName>
    </recommendedName>
</protein>
<evidence type="ECO:0000259" key="6">
    <source>
        <dbReference type="Pfam" id="PF13734"/>
    </source>
</evidence>
<evidence type="ECO:0000313" key="8">
    <source>
        <dbReference type="EMBL" id="BEG98529.1"/>
    </source>
</evidence>
<evidence type="ECO:0000256" key="2">
    <source>
        <dbReference type="ARBA" id="ARBA00022670"/>
    </source>
</evidence>
<dbReference type="InterPro" id="IPR038765">
    <property type="entry name" value="Papain-like_cys_pep_sf"/>
</dbReference>
<dbReference type="InterPro" id="IPR044934">
    <property type="entry name" value="Streptopain_sf"/>
</dbReference>
<dbReference type="PRINTS" id="PR00797">
    <property type="entry name" value="STREPTOPAIN"/>
</dbReference>
<dbReference type="Proteomes" id="UP001496674">
    <property type="component" value="Chromosome"/>
</dbReference>
<evidence type="ECO:0000256" key="1">
    <source>
        <dbReference type="ARBA" id="ARBA00009693"/>
    </source>
</evidence>
<sequence length="803" mass="86913">MSTGATLTLAYTCNNGIATRSTTGSALYYVFNIGDNNGFIIVSGDDRAKEILGYSDSGSFDINNLPPSFSTWLGFYQKELMSLVEQPESSSVTSSATTTISTKEATFSTTVSPLLGGIKWNQGSPYNNLCPVIDSTTYKRAVTGCVATAMAQVMKYHQWPVRGTGSNTYTPDIIKRALTVDFSQTAYDWANMTDTYGSTSNQTQKDAVATLMYHAGVAVNMDYGESSAASTVAMAQSLIKYFGYDANLQLYLRDYYNNAEWVSMLKTELNAKRPVLYSGSSTDVGHQFVCDGYDSNGLFHFNWGWGGSSDGYFELSALNPGTLGIGGGNSGGFNFSQDIVIGVQKSGVAATTPTYLLNISSPVTSSVTSTTRNGTFTISVAPRNWGINTFNGLIGLALYNENGFVKQLSNAYSISDLKTYYGWTNIDYNNVAIPANTSAGNYKLYSVYKPTGDTNWQIMRGKVGTPNYLNVTVASSGLSFSTPDVMPKLTLNSLTVTGNLYQSKTGRFNVSITNTGGEYNSVLVIQLKSVNNSSTTQIVSNDPINIPAGETKNFYLEGNVTMLPGQYNLSAMYDPANDRDNAITFVNLSNPITVDVLATPTGDPVFTLTSKIAFPDASNVSKSNAMLTAHIKNTGGYFDNNVVAFIFPKTGGSSLTYIGYQKMILDANEEKTVTFNGNINIDAGLYLVIPYYWNNAISSWSAFGPSYYSQLQFTLVNDGTGIEDAAKLNLAIYPNPATDKLYLKSEELVKTIRIISLTGKEVLLMTPEMSGEIAIPVNELNAGAYILQSVTEAGTQTYKFIKK</sequence>
<evidence type="ECO:0000256" key="3">
    <source>
        <dbReference type="ARBA" id="ARBA00022729"/>
    </source>
</evidence>
<evidence type="ECO:0000256" key="5">
    <source>
        <dbReference type="ARBA" id="ARBA00022807"/>
    </source>
</evidence>
<dbReference type="Pfam" id="PF13734">
    <property type="entry name" value="Inhibitor_I69"/>
    <property type="match status" value="1"/>
</dbReference>
<keyword evidence="2" id="KW-0645">Protease</keyword>
<reference evidence="8 9" key="1">
    <citation type="submission" date="2023-04" db="EMBL/GenBank/DDBJ databases">
        <title>Draft genome sequence of acteroides sedimenti strain YN3PY1.</title>
        <authorList>
            <person name="Yoshida N."/>
        </authorList>
    </citation>
    <scope>NUCLEOTIDE SEQUENCE [LARGE SCALE GENOMIC DNA]</scope>
    <source>
        <strain evidence="8 9">YN3PY1</strain>
    </source>
</reference>
<evidence type="ECO:0008006" key="10">
    <source>
        <dbReference type="Google" id="ProtNLM"/>
    </source>
</evidence>
<feature type="domain" description="Spi protease inhibitor" evidence="6">
    <location>
        <begin position="18"/>
        <end position="79"/>
    </location>
</feature>
<keyword evidence="9" id="KW-1185">Reference proteome</keyword>
<name>A0ABN6Z8T7_9BACE</name>
<organism evidence="8 9">
    <name type="scientific">Bacteroides sedimenti</name>
    <dbReference type="NCBI Taxonomy" id="2136147"/>
    <lineage>
        <taxon>Bacteria</taxon>
        <taxon>Pseudomonadati</taxon>
        <taxon>Bacteroidota</taxon>
        <taxon>Bacteroidia</taxon>
        <taxon>Bacteroidales</taxon>
        <taxon>Bacteroidaceae</taxon>
        <taxon>Bacteroides</taxon>
    </lineage>
</organism>
<gene>
    <name evidence="8" type="ORF">BSYN_07940</name>
</gene>
<dbReference type="SUPFAM" id="SSF54001">
    <property type="entry name" value="Cysteine proteinases"/>
    <property type="match status" value="1"/>
</dbReference>
<dbReference type="InterPro" id="IPR000200">
    <property type="entry name" value="Peptidase_C10"/>
</dbReference>
<evidence type="ECO:0000259" key="7">
    <source>
        <dbReference type="Pfam" id="PF18962"/>
    </source>
</evidence>
<evidence type="ECO:0000256" key="4">
    <source>
        <dbReference type="ARBA" id="ARBA00022801"/>
    </source>
</evidence>
<feature type="domain" description="Secretion system C-terminal sorting" evidence="7">
    <location>
        <begin position="732"/>
        <end position="801"/>
    </location>
</feature>
<comment type="similarity">
    <text evidence="1">Belongs to the peptidase C10 family.</text>
</comment>
<dbReference type="InterPro" id="IPR025896">
    <property type="entry name" value="Spi_Prtas-inh"/>
</dbReference>
<keyword evidence="5" id="KW-0788">Thiol protease</keyword>